<evidence type="ECO:0000313" key="6">
    <source>
        <dbReference type="EMBL" id="VFJ64128.1"/>
    </source>
</evidence>
<feature type="region of interest" description="Disordered" evidence="3">
    <location>
        <begin position="1"/>
        <end position="30"/>
    </location>
</feature>
<organism evidence="5">
    <name type="scientific">Candidatus Kentrum sp. DK</name>
    <dbReference type="NCBI Taxonomy" id="2126562"/>
    <lineage>
        <taxon>Bacteria</taxon>
        <taxon>Pseudomonadati</taxon>
        <taxon>Pseudomonadota</taxon>
        <taxon>Gammaproteobacteria</taxon>
        <taxon>Candidatus Kentrum</taxon>
    </lineage>
</organism>
<dbReference type="SUPFAM" id="SSF49764">
    <property type="entry name" value="HSP20-like chaperones"/>
    <property type="match status" value="1"/>
</dbReference>
<sequence>MSEEKKLTTPDKQSQQESGERTSPGRFYVPDTDIYETENALVLKMDLPGVERENLEINLEKGILSVEGRVALTDYDGLEPVYTEYNVGHFARTFRLSKQIDQEGITANVADGVLTLNLQKARESLPRRIAVS</sequence>
<accession>A0A450RW39</accession>
<dbReference type="InterPro" id="IPR002068">
    <property type="entry name" value="A-crystallin/Hsp20_dom"/>
</dbReference>
<dbReference type="Gene3D" id="2.60.40.790">
    <property type="match status" value="1"/>
</dbReference>
<dbReference type="PROSITE" id="PS01031">
    <property type="entry name" value="SHSP"/>
    <property type="match status" value="1"/>
</dbReference>
<dbReference type="Pfam" id="PF00011">
    <property type="entry name" value="HSP20"/>
    <property type="match status" value="1"/>
</dbReference>
<evidence type="ECO:0000313" key="5">
    <source>
        <dbReference type="EMBL" id="VFJ43298.1"/>
    </source>
</evidence>
<dbReference type="PANTHER" id="PTHR11527">
    <property type="entry name" value="HEAT-SHOCK PROTEIN 20 FAMILY MEMBER"/>
    <property type="match status" value="1"/>
</dbReference>
<reference evidence="5" key="1">
    <citation type="submission" date="2019-02" db="EMBL/GenBank/DDBJ databases">
        <authorList>
            <person name="Gruber-Vodicka R. H."/>
            <person name="Seah K. B. B."/>
        </authorList>
    </citation>
    <scope>NUCLEOTIDE SEQUENCE</scope>
    <source>
        <strain evidence="5">BECK_DK161</strain>
        <strain evidence="6">BECK_DK47</strain>
    </source>
</reference>
<dbReference type="InterPro" id="IPR008978">
    <property type="entry name" value="HSP20-like_chaperone"/>
</dbReference>
<dbReference type="EMBL" id="CAADEX010000133">
    <property type="protein sequence ID" value="VFJ64128.1"/>
    <property type="molecule type" value="Genomic_DNA"/>
</dbReference>
<evidence type="ECO:0000259" key="4">
    <source>
        <dbReference type="PROSITE" id="PS01031"/>
    </source>
</evidence>
<feature type="domain" description="SHSP" evidence="4">
    <location>
        <begin position="23"/>
        <end position="132"/>
    </location>
</feature>
<evidence type="ECO:0000256" key="3">
    <source>
        <dbReference type="SAM" id="MobiDB-lite"/>
    </source>
</evidence>
<proteinExistence type="inferred from homology"/>
<dbReference type="CDD" id="cd06464">
    <property type="entry name" value="ACD_sHsps-like"/>
    <property type="match status" value="1"/>
</dbReference>
<evidence type="ECO:0000256" key="2">
    <source>
        <dbReference type="RuleBase" id="RU003616"/>
    </source>
</evidence>
<dbReference type="AlphaFoldDB" id="A0A450RW39"/>
<name>A0A450RW39_9GAMM</name>
<dbReference type="InterPro" id="IPR031107">
    <property type="entry name" value="Small_HSP"/>
</dbReference>
<comment type="similarity">
    <text evidence="1 2">Belongs to the small heat shock protein (HSP20) family.</text>
</comment>
<gene>
    <name evidence="6" type="ORF">BECKDK2373B_GA0170837_11335</name>
    <name evidence="5" type="ORF">BECKDK2373C_GA0170839_100511</name>
</gene>
<dbReference type="EMBL" id="CAADEY010000005">
    <property type="protein sequence ID" value="VFJ43298.1"/>
    <property type="molecule type" value="Genomic_DNA"/>
</dbReference>
<evidence type="ECO:0000256" key="1">
    <source>
        <dbReference type="PROSITE-ProRule" id="PRU00285"/>
    </source>
</evidence>
<protein>
    <submittedName>
        <fullName evidence="5">HSP20 family protein</fullName>
    </submittedName>
</protein>